<organism evidence="5 6">
    <name type="scientific">Anoxynatronum sibiricum</name>
    <dbReference type="NCBI Taxonomy" id="210623"/>
    <lineage>
        <taxon>Bacteria</taxon>
        <taxon>Bacillati</taxon>
        <taxon>Bacillota</taxon>
        <taxon>Clostridia</taxon>
        <taxon>Eubacteriales</taxon>
        <taxon>Clostridiaceae</taxon>
        <taxon>Anoxynatronum</taxon>
    </lineage>
</organism>
<keyword evidence="3" id="KW-0547">Nucleotide-binding</keyword>
<dbReference type="InterPro" id="IPR030855">
    <property type="entry name" value="Bifunct_BirA"/>
</dbReference>
<keyword evidence="3" id="KW-0804">Transcription</keyword>
<evidence type="ECO:0000256" key="2">
    <source>
        <dbReference type="ARBA" id="ARBA00023267"/>
    </source>
</evidence>
<dbReference type="InterPro" id="IPR011991">
    <property type="entry name" value="ArsR-like_HTH"/>
</dbReference>
<dbReference type="SUPFAM" id="SSF46785">
    <property type="entry name" value="Winged helix' DNA-binding domain"/>
    <property type="match status" value="1"/>
</dbReference>
<dbReference type="Gene3D" id="3.30.930.10">
    <property type="entry name" value="Bira Bifunctional Protein, Domain 2"/>
    <property type="match status" value="1"/>
</dbReference>
<dbReference type="PANTHER" id="PTHR12835:SF5">
    <property type="entry name" value="BIOTIN--PROTEIN LIGASE"/>
    <property type="match status" value="1"/>
</dbReference>
<feature type="domain" description="BPL/LPL catalytic" evidence="4">
    <location>
        <begin position="67"/>
        <end position="255"/>
    </location>
</feature>
<dbReference type="RefSeq" id="WP_343186229.1">
    <property type="nucleotide sequence ID" value="NZ_JBCITM010000010.1"/>
</dbReference>
<proteinExistence type="inferred from homology"/>
<sequence length="323" mass="36107">MKETILKLLFRHAGSFLSGQEISDELGVSRTAVWKHIKALQAAGYQIETGHRKGYRLLPQEESLLPGEIKSVLKTRWLAHQLVHLESVDSTNIWAKKHQHELRHGAMVLAEEQTGGRGRLGRSWESSKGEGIWMTLVLEPGLPMHDAGKMTQLAAAAMHQAVVEVTGLPVKIKWPNDLLVDNQKICGILTEVSGELTRIERLLVGIGVNVNQQVFSGEIAEVATSLRIMMEQPVSRVALLTLFLKIFEKCYDDYVLHQSYGAVLRVIREHSMLLNQPIDVIRGDQRVAARAVNIHEDGRLEVVYEDGRSELLAGGEVSVRRKL</sequence>
<keyword evidence="3" id="KW-0067">ATP-binding</keyword>
<feature type="binding site" evidence="3">
    <location>
        <begin position="117"/>
        <end position="119"/>
    </location>
    <ligand>
        <name>biotin</name>
        <dbReference type="ChEBI" id="CHEBI:57586"/>
    </ligand>
</feature>
<dbReference type="Pfam" id="PF08279">
    <property type="entry name" value="HTH_11"/>
    <property type="match status" value="1"/>
</dbReference>
<evidence type="ECO:0000313" key="5">
    <source>
        <dbReference type="EMBL" id="MEN1760906.1"/>
    </source>
</evidence>
<evidence type="ECO:0000259" key="4">
    <source>
        <dbReference type="PROSITE" id="PS51733"/>
    </source>
</evidence>
<dbReference type="InterPro" id="IPR004143">
    <property type="entry name" value="BPL_LPL_catalytic"/>
</dbReference>
<keyword evidence="3" id="KW-0238">DNA-binding</keyword>
<evidence type="ECO:0000256" key="1">
    <source>
        <dbReference type="ARBA" id="ARBA00022598"/>
    </source>
</evidence>
<dbReference type="EC" id="6.3.4.15" evidence="3"/>
<dbReference type="Gene3D" id="2.30.30.100">
    <property type="match status" value="1"/>
</dbReference>
<name>A0ABU9VUR4_9CLOT</name>
<dbReference type="HAMAP" id="MF_00978">
    <property type="entry name" value="Bifunct_BirA"/>
    <property type="match status" value="1"/>
</dbReference>
<dbReference type="Proteomes" id="UP001407405">
    <property type="component" value="Unassembled WGS sequence"/>
</dbReference>
<dbReference type="InterPro" id="IPR036388">
    <property type="entry name" value="WH-like_DNA-bd_sf"/>
</dbReference>
<dbReference type="Pfam" id="PF03099">
    <property type="entry name" value="BPL_LplA_LipB"/>
    <property type="match status" value="1"/>
</dbReference>
<comment type="catalytic activity">
    <reaction evidence="3">
        <text>biotin + L-lysyl-[protein] + ATP = N(6)-biotinyl-L-lysyl-[protein] + AMP + diphosphate + H(+)</text>
        <dbReference type="Rhea" id="RHEA:11756"/>
        <dbReference type="Rhea" id="RHEA-COMP:9752"/>
        <dbReference type="Rhea" id="RHEA-COMP:10505"/>
        <dbReference type="ChEBI" id="CHEBI:15378"/>
        <dbReference type="ChEBI" id="CHEBI:29969"/>
        <dbReference type="ChEBI" id="CHEBI:30616"/>
        <dbReference type="ChEBI" id="CHEBI:33019"/>
        <dbReference type="ChEBI" id="CHEBI:57586"/>
        <dbReference type="ChEBI" id="CHEBI:83144"/>
        <dbReference type="ChEBI" id="CHEBI:456215"/>
        <dbReference type="EC" id="6.3.4.15"/>
    </reaction>
</comment>
<dbReference type="SUPFAM" id="SSF55681">
    <property type="entry name" value="Class II aaRS and biotin synthetases"/>
    <property type="match status" value="1"/>
</dbReference>
<dbReference type="GO" id="GO:0004077">
    <property type="term" value="F:biotin--[biotin carboxyl-carrier protein] ligase activity"/>
    <property type="evidence" value="ECO:0007669"/>
    <property type="project" value="UniProtKB-EC"/>
</dbReference>
<keyword evidence="3" id="KW-0805">Transcription regulation</keyword>
<feature type="binding site" evidence="3">
    <location>
        <position position="184"/>
    </location>
    <ligand>
        <name>biotin</name>
        <dbReference type="ChEBI" id="CHEBI:57586"/>
    </ligand>
</feature>
<feature type="DNA-binding region" description="H-T-H motif" evidence="3">
    <location>
        <begin position="19"/>
        <end position="38"/>
    </location>
</feature>
<dbReference type="EMBL" id="JBCITM010000010">
    <property type="protein sequence ID" value="MEN1760906.1"/>
    <property type="molecule type" value="Genomic_DNA"/>
</dbReference>
<reference evidence="5 6" key="1">
    <citation type="submission" date="2024-04" db="EMBL/GenBank/DDBJ databases">
        <title>Genome sequencing and metabolic network reconstruction of aminoacids and betaine degradation by Anoxynatronum sibiricum.</title>
        <authorList>
            <person name="Detkova E.N."/>
            <person name="Boltjanskaja Y.V."/>
            <person name="Mardanov A.V."/>
            <person name="Kevbrin V."/>
        </authorList>
    </citation>
    <scope>NUCLEOTIDE SEQUENCE [LARGE SCALE GENOMIC DNA]</scope>
    <source>
        <strain evidence="5 6">Z-7981</strain>
    </source>
</reference>
<dbReference type="CDD" id="cd16442">
    <property type="entry name" value="BPL"/>
    <property type="match status" value="1"/>
</dbReference>
<comment type="caution">
    <text evidence="5">The sequence shown here is derived from an EMBL/GenBank/DDBJ whole genome shotgun (WGS) entry which is preliminary data.</text>
</comment>
<feature type="binding site" evidence="3">
    <location>
        <position position="113"/>
    </location>
    <ligand>
        <name>biotin</name>
        <dbReference type="ChEBI" id="CHEBI:57586"/>
    </ligand>
</feature>
<dbReference type="PANTHER" id="PTHR12835">
    <property type="entry name" value="BIOTIN PROTEIN LIGASE"/>
    <property type="match status" value="1"/>
</dbReference>
<dbReference type="PROSITE" id="PS51733">
    <property type="entry name" value="BPL_LPL_CATALYTIC"/>
    <property type="match status" value="1"/>
</dbReference>
<feature type="binding site" evidence="3">
    <location>
        <begin position="90"/>
        <end position="92"/>
    </location>
    <ligand>
        <name>biotin</name>
        <dbReference type="ChEBI" id="CHEBI:57586"/>
    </ligand>
</feature>
<dbReference type="InterPro" id="IPR013196">
    <property type="entry name" value="HTH_11"/>
</dbReference>
<gene>
    <name evidence="3" type="primary">birA</name>
    <name evidence="5" type="ORF">AAIG11_10490</name>
</gene>
<dbReference type="Gene3D" id="1.10.10.10">
    <property type="entry name" value="Winged helix-like DNA-binding domain superfamily/Winged helix DNA-binding domain"/>
    <property type="match status" value="1"/>
</dbReference>
<accession>A0ABU9VUR4</accession>
<dbReference type="InterPro" id="IPR036390">
    <property type="entry name" value="WH_DNA-bd_sf"/>
</dbReference>
<evidence type="ECO:0000313" key="6">
    <source>
        <dbReference type="Proteomes" id="UP001407405"/>
    </source>
</evidence>
<dbReference type="NCBIfam" id="TIGR00121">
    <property type="entry name" value="birA_ligase"/>
    <property type="match status" value="1"/>
</dbReference>
<keyword evidence="6" id="KW-1185">Reference proteome</keyword>
<evidence type="ECO:0000256" key="3">
    <source>
        <dbReference type="HAMAP-Rule" id="MF_00978"/>
    </source>
</evidence>
<dbReference type="Pfam" id="PF02237">
    <property type="entry name" value="BPL_C"/>
    <property type="match status" value="1"/>
</dbReference>
<dbReference type="CDD" id="cd00090">
    <property type="entry name" value="HTH_ARSR"/>
    <property type="match status" value="1"/>
</dbReference>
<keyword evidence="1 3" id="KW-0436">Ligase</keyword>
<comment type="similarity">
    <text evidence="3">Belongs to the biotin--protein ligase family.</text>
</comment>
<dbReference type="InterPro" id="IPR045864">
    <property type="entry name" value="aa-tRNA-synth_II/BPL/LPL"/>
</dbReference>
<keyword evidence="2 3" id="KW-0092">Biotin</keyword>
<dbReference type="InterPro" id="IPR004408">
    <property type="entry name" value="Biotin_CoA_COase_ligase"/>
</dbReference>
<protein>
    <recommendedName>
        <fullName evidence="3">Bifunctional ligase/repressor BirA</fullName>
    </recommendedName>
    <alternativeName>
        <fullName evidence="3">Biotin--[acetyl-CoA-carboxylase] ligase</fullName>
        <ecNumber evidence="3">6.3.4.15</ecNumber>
    </alternativeName>
    <alternativeName>
        <fullName evidence="3">Biotin--protein ligase</fullName>
    </alternativeName>
    <alternativeName>
        <fullName evidence="3">Biotin-[acetyl-CoA carboxylase] synthetase</fullName>
    </alternativeName>
</protein>
<comment type="function">
    <text evidence="3">Acts both as a biotin--[acetyl-CoA-carboxylase] ligase and a repressor.</text>
</comment>
<keyword evidence="3" id="KW-0678">Repressor</keyword>
<dbReference type="InterPro" id="IPR003142">
    <property type="entry name" value="BPL_C"/>
</dbReference>